<proteinExistence type="predicted"/>
<keyword evidence="1" id="KW-0812">Transmembrane</keyword>
<sequence>MYARRVESNLSYCLGLQTIWRKSLLLTIREGEPKYIPIPRQVPNTLSPSSLVRERCGGEGGESSLDTLKHQSELWCLRKPVLKLNRHCLITCGGLVRGGEGHPPILREGPIIQIPPVGRYPVYLSKTKCRDEEPTPAGVVKRPNLIHLRGDMPTTVRANQGGDRFFLRGRGGDRWVIHGLTLLLFLLLSLCLRFRSRLLALSGGGLLRRSSGLLRRSSGLLCRSSGLLLAINQNRPDLLRGSLSQLNVVVQTVDVNFVYLHGGYS</sequence>
<protein>
    <submittedName>
        <fullName evidence="2">Uncharacterized protein</fullName>
    </submittedName>
</protein>
<keyword evidence="1" id="KW-1133">Transmembrane helix</keyword>
<reference evidence="2" key="1">
    <citation type="journal article" date="2021" name="Proc. Natl. Acad. Sci. U.S.A.">
        <title>A Catalog of Tens of Thousands of Viruses from Human Metagenomes Reveals Hidden Associations with Chronic Diseases.</title>
        <authorList>
            <person name="Tisza M.J."/>
            <person name="Buck C.B."/>
        </authorList>
    </citation>
    <scope>NUCLEOTIDE SEQUENCE</scope>
    <source>
        <strain evidence="2">CtaaA4</strain>
    </source>
</reference>
<accession>A0A8S5N4Z4</accession>
<dbReference type="EMBL" id="BK015059">
    <property type="protein sequence ID" value="DAD89330.1"/>
    <property type="molecule type" value="Genomic_DNA"/>
</dbReference>
<evidence type="ECO:0000256" key="1">
    <source>
        <dbReference type="SAM" id="Phobius"/>
    </source>
</evidence>
<feature type="transmembrane region" description="Helical" evidence="1">
    <location>
        <begin position="175"/>
        <end position="192"/>
    </location>
</feature>
<organism evidence="2">
    <name type="scientific">Siphoviridae sp. ctaaA4</name>
    <dbReference type="NCBI Taxonomy" id="2826388"/>
    <lineage>
        <taxon>Viruses</taxon>
        <taxon>Duplodnaviria</taxon>
        <taxon>Heunggongvirae</taxon>
        <taxon>Uroviricota</taxon>
        <taxon>Caudoviricetes</taxon>
    </lineage>
</organism>
<keyword evidence="1" id="KW-0472">Membrane</keyword>
<name>A0A8S5N4Z4_9CAUD</name>
<evidence type="ECO:0000313" key="2">
    <source>
        <dbReference type="EMBL" id="DAD89330.1"/>
    </source>
</evidence>